<protein>
    <submittedName>
        <fullName evidence="1">Uncharacterized protein</fullName>
    </submittedName>
</protein>
<evidence type="ECO:0000313" key="1">
    <source>
        <dbReference type="EMBL" id="GAA4269944.1"/>
    </source>
</evidence>
<proteinExistence type="predicted"/>
<dbReference type="RefSeq" id="WP_139002331.1">
    <property type="nucleotide sequence ID" value="NZ_BAABAV010000002.1"/>
</dbReference>
<gene>
    <name evidence="1" type="ORF">GCM10022257_20450</name>
</gene>
<organism evidence="1 2">
    <name type="scientific">Hyunsoonleella aestuarii</name>
    <dbReference type="NCBI Taxonomy" id="912802"/>
    <lineage>
        <taxon>Bacteria</taxon>
        <taxon>Pseudomonadati</taxon>
        <taxon>Bacteroidota</taxon>
        <taxon>Flavobacteriia</taxon>
        <taxon>Flavobacteriales</taxon>
        <taxon>Flavobacteriaceae</taxon>
    </lineage>
</organism>
<sequence length="70" mass="8375">MNSLQNIENDIIKLTTYIRNKYPELYTFLDETPITISFSNNQSINKTMLKDYLESLEILLKRYSETHKNK</sequence>
<keyword evidence="2" id="KW-1185">Reference proteome</keyword>
<accession>A0ABP8ECU9</accession>
<dbReference type="Proteomes" id="UP001500027">
    <property type="component" value="Unassembled WGS sequence"/>
</dbReference>
<comment type="caution">
    <text evidence="1">The sequence shown here is derived from an EMBL/GenBank/DDBJ whole genome shotgun (WGS) entry which is preliminary data.</text>
</comment>
<dbReference type="EMBL" id="BAABAV010000002">
    <property type="protein sequence ID" value="GAA4269944.1"/>
    <property type="molecule type" value="Genomic_DNA"/>
</dbReference>
<reference evidence="2" key="1">
    <citation type="journal article" date="2019" name="Int. J. Syst. Evol. Microbiol.">
        <title>The Global Catalogue of Microorganisms (GCM) 10K type strain sequencing project: providing services to taxonomists for standard genome sequencing and annotation.</title>
        <authorList>
            <consortium name="The Broad Institute Genomics Platform"/>
            <consortium name="The Broad Institute Genome Sequencing Center for Infectious Disease"/>
            <person name="Wu L."/>
            <person name="Ma J."/>
        </authorList>
    </citation>
    <scope>NUCLEOTIDE SEQUENCE [LARGE SCALE GENOMIC DNA]</scope>
    <source>
        <strain evidence="2">JCM 17452</strain>
    </source>
</reference>
<name>A0ABP8ECU9_9FLAO</name>
<evidence type="ECO:0000313" key="2">
    <source>
        <dbReference type="Proteomes" id="UP001500027"/>
    </source>
</evidence>